<proteinExistence type="predicted"/>
<comment type="caution">
    <text evidence="1">The sequence shown here is derived from an EMBL/GenBank/DDBJ whole genome shotgun (WGS) entry which is preliminary data.</text>
</comment>
<evidence type="ECO:0008006" key="3">
    <source>
        <dbReference type="Google" id="ProtNLM"/>
    </source>
</evidence>
<accession>A0A6C8G2I9</accession>
<evidence type="ECO:0000313" key="2">
    <source>
        <dbReference type="Proteomes" id="UP000004564"/>
    </source>
</evidence>
<dbReference type="Proteomes" id="UP000004564">
    <property type="component" value="Chromosome"/>
</dbReference>
<dbReference type="EMBL" id="AFYI01000003">
    <property type="protein sequence ID" value="EHB40183.1"/>
    <property type="molecule type" value="Genomic_DNA"/>
</dbReference>
<reference evidence="1 2" key="1">
    <citation type="submission" date="2011-09" db="EMBL/GenBank/DDBJ databases">
        <authorList>
            <person name="McClelland M."/>
            <person name="Clifton S."/>
            <person name="Porwollik S."/>
            <person name="Cheng P."/>
            <person name="Wollam A."/>
            <person name="Wang C."/>
            <person name="Pepin K."/>
            <person name="Bhonagiri V."/>
            <person name="Fulton R."/>
            <person name="Fulton L.F."/>
            <person name="Delehaunty K."/>
            <person name="Fronick C."/>
            <person name="O'Laughlin M."/>
            <person name="Godfrey J."/>
            <person name="Waligorski J."/>
            <person name="Appelbaum E."/>
            <person name="Farmer C."/>
            <person name="Strong C."/>
            <person name="Tomlinson C."/>
            <person name="Hou S."/>
            <person name="Minx P."/>
            <person name="Warren W."/>
            <person name="Wilson R.K."/>
        </authorList>
    </citation>
    <scope>NUCLEOTIDE SEQUENCE [LARGE SCALE GENOMIC DNA]</scope>
    <source>
        <strain evidence="2">SARB 27</strain>
    </source>
</reference>
<protein>
    <recommendedName>
        <fullName evidence="3">Transposase</fullName>
    </recommendedName>
</protein>
<organism evidence="1 2">
    <name type="scientific">Salmonella enterica subsp. enterica serovar Infantis str. SARB27</name>
    <dbReference type="NCBI Taxonomy" id="596155"/>
    <lineage>
        <taxon>Bacteria</taxon>
        <taxon>Pseudomonadati</taxon>
        <taxon>Pseudomonadota</taxon>
        <taxon>Gammaproteobacteria</taxon>
        <taxon>Enterobacterales</taxon>
        <taxon>Enterobacteriaceae</taxon>
        <taxon>Salmonella</taxon>
    </lineage>
</organism>
<evidence type="ECO:0000313" key="1">
    <source>
        <dbReference type="EMBL" id="EHB40183.1"/>
    </source>
</evidence>
<dbReference type="AlphaFoldDB" id="A0A6C8G2I9"/>
<sequence>MHCAHIDLFNNEAIPYSISERPTMPMIDDILMKAFARLDAGTNPVLHSDQGWQYRH</sequence>
<name>A0A6C8G2I9_SALIN</name>
<gene>
    <name evidence="1" type="ORF">SEENIN0B_03883</name>
</gene>